<evidence type="ECO:0008006" key="5">
    <source>
        <dbReference type="Google" id="ProtNLM"/>
    </source>
</evidence>
<evidence type="ECO:0000256" key="1">
    <source>
        <dbReference type="SAM" id="Coils"/>
    </source>
</evidence>
<proteinExistence type="predicted"/>
<sequence>MVYYYTSNNVKMLRNMIIDYGASTEVSPYEYMKTYISKCPENIEDAKLSWTAEAFLGIQKHGEFLKEIASYMSEELSEEDQDYFIIVFHAITFQITPTDMSYLYKCLFNLSKPLLSTFTNFLSNNEVLTYVSQVAHSTYDTNFITHKIISPLFSWQPYISEMAHNYAEYLKKIERRKIKPLTIPVQPNVLRRKNHSDIGPLRVPSPVPDTPPNSMQKKRHKMLPKSVIDKKLKNMHEKNQFKATQLLHIVKTNNSNFAKGRSENYYKKLSDIKNEMDNENKKTGSNVGKRAFSLPNTAPTIKETTATVKRINTRIQKSQIEEVKWLEDLITNFRDVNKIEQMKEYDRQEKERERLLSIEKKHLMGQISHEEALIAKRKCKEENKKKHEEFLREKQNWDEEIENWRKMEMEKNRKQVEKLSLLELNLMEAKNNATLKKKETAYKVKKENEEILAHAMAAKQEELERRFRVIKEIKMLAEIAKKAKVPKIIDLTETSGLGLLCEMSMAELQERLSNMKICFCEELENKKKNIKQENLAAKNKLIETKESIKTYMNERETLRKEKKSSNNVPLNSTTSKEIGELKRILDEKRKLRVQLTV</sequence>
<evidence type="ECO:0000256" key="2">
    <source>
        <dbReference type="SAM" id="MobiDB-lite"/>
    </source>
</evidence>
<keyword evidence="4" id="KW-1185">Reference proteome</keyword>
<dbReference type="Proteomes" id="UP000663880">
    <property type="component" value="Unassembled WGS sequence"/>
</dbReference>
<feature type="region of interest" description="Disordered" evidence="2">
    <location>
        <begin position="195"/>
        <end position="222"/>
    </location>
</feature>
<feature type="coiled-coil region" evidence="1">
    <location>
        <begin position="520"/>
        <end position="568"/>
    </location>
</feature>
<dbReference type="PANTHER" id="PTHR34649:SF1">
    <property type="entry name" value="CILIA- AND FLAGELLA-ASSOCIATED PROTEIN 99"/>
    <property type="match status" value="1"/>
</dbReference>
<comment type="caution">
    <text evidence="3">The sequence shown here is derived from an EMBL/GenBank/DDBJ whole genome shotgun (WGS) entry which is preliminary data.</text>
</comment>
<dbReference type="PANTHER" id="PTHR34649">
    <property type="entry name" value="CILIA- AND FLAGELLA-ASSOCIATED PROTEIN 99"/>
    <property type="match status" value="1"/>
</dbReference>
<accession>A0A821X0I9</accession>
<dbReference type="AlphaFoldDB" id="A0A821X0I9"/>
<protein>
    <recommendedName>
        <fullName evidence="5">Cilia- and flagella-associated protein 99-like</fullName>
    </recommendedName>
</protein>
<dbReference type="OrthoDB" id="10262255at2759"/>
<evidence type="ECO:0000313" key="3">
    <source>
        <dbReference type="EMBL" id="CAF4937033.1"/>
    </source>
</evidence>
<keyword evidence="1" id="KW-0175">Coiled coil</keyword>
<dbReference type="EMBL" id="CAJOBZ010000064">
    <property type="protein sequence ID" value="CAF4937033.1"/>
    <property type="molecule type" value="Genomic_DNA"/>
</dbReference>
<dbReference type="InterPro" id="IPR039341">
    <property type="entry name" value="CFAP99"/>
</dbReference>
<evidence type="ECO:0000313" key="4">
    <source>
        <dbReference type="Proteomes" id="UP000663880"/>
    </source>
</evidence>
<name>A0A821X0I9_9NEOP</name>
<organism evidence="3 4">
    <name type="scientific">Pieris macdunnoughi</name>
    <dbReference type="NCBI Taxonomy" id="345717"/>
    <lineage>
        <taxon>Eukaryota</taxon>
        <taxon>Metazoa</taxon>
        <taxon>Ecdysozoa</taxon>
        <taxon>Arthropoda</taxon>
        <taxon>Hexapoda</taxon>
        <taxon>Insecta</taxon>
        <taxon>Pterygota</taxon>
        <taxon>Neoptera</taxon>
        <taxon>Endopterygota</taxon>
        <taxon>Lepidoptera</taxon>
        <taxon>Glossata</taxon>
        <taxon>Ditrysia</taxon>
        <taxon>Papilionoidea</taxon>
        <taxon>Pieridae</taxon>
        <taxon>Pierinae</taxon>
        <taxon>Pieris</taxon>
    </lineage>
</organism>
<feature type="coiled-coil region" evidence="1">
    <location>
        <begin position="380"/>
        <end position="466"/>
    </location>
</feature>
<reference evidence="3" key="1">
    <citation type="submission" date="2021-02" db="EMBL/GenBank/DDBJ databases">
        <authorList>
            <person name="Steward A R."/>
        </authorList>
    </citation>
    <scope>NUCLEOTIDE SEQUENCE</scope>
</reference>
<gene>
    <name evidence="3" type="ORF">PMACD_LOCUS14360</name>
</gene>